<dbReference type="Proteomes" id="UP000257109">
    <property type="component" value="Unassembled WGS sequence"/>
</dbReference>
<dbReference type="AlphaFoldDB" id="A0A371GE49"/>
<gene>
    <name evidence="1" type="ORF">CR513_29549</name>
</gene>
<sequence length="97" mass="11172">MGFLTSAPFACNSNPNIEIDCEVLEGLYKCIDGLSENDAFVYHIHNELLMYKKGGYIFGILAAIRKRTTMAFGNSSACKHKLEYFEHKRSRFEWQKL</sequence>
<dbReference type="OrthoDB" id="1934703at2759"/>
<accession>A0A371GE49</accession>
<comment type="caution">
    <text evidence="1">The sequence shown here is derived from an EMBL/GenBank/DDBJ whole genome shotgun (WGS) entry which is preliminary data.</text>
</comment>
<dbReference type="EMBL" id="QJKJ01005837">
    <property type="protein sequence ID" value="RDX88800.1"/>
    <property type="molecule type" value="Genomic_DNA"/>
</dbReference>
<dbReference type="STRING" id="157652.A0A371GE49"/>
<keyword evidence="2" id="KW-1185">Reference proteome</keyword>
<name>A0A371GE49_MUCPR</name>
<reference evidence="1" key="1">
    <citation type="submission" date="2018-05" db="EMBL/GenBank/DDBJ databases">
        <title>Draft genome of Mucuna pruriens seed.</title>
        <authorList>
            <person name="Nnadi N.E."/>
            <person name="Vos R."/>
            <person name="Hasami M.H."/>
            <person name="Devisetty U.K."/>
            <person name="Aguiy J.C."/>
        </authorList>
    </citation>
    <scope>NUCLEOTIDE SEQUENCE [LARGE SCALE GENOMIC DNA]</scope>
    <source>
        <strain evidence="1">JCA_2017</strain>
    </source>
</reference>
<evidence type="ECO:0000313" key="2">
    <source>
        <dbReference type="Proteomes" id="UP000257109"/>
    </source>
</evidence>
<evidence type="ECO:0000313" key="1">
    <source>
        <dbReference type="EMBL" id="RDX88800.1"/>
    </source>
</evidence>
<protein>
    <submittedName>
        <fullName evidence="1">Uncharacterized protein</fullName>
    </submittedName>
</protein>
<organism evidence="1 2">
    <name type="scientific">Mucuna pruriens</name>
    <name type="common">Velvet bean</name>
    <name type="synonym">Dolichos pruriens</name>
    <dbReference type="NCBI Taxonomy" id="157652"/>
    <lineage>
        <taxon>Eukaryota</taxon>
        <taxon>Viridiplantae</taxon>
        <taxon>Streptophyta</taxon>
        <taxon>Embryophyta</taxon>
        <taxon>Tracheophyta</taxon>
        <taxon>Spermatophyta</taxon>
        <taxon>Magnoliopsida</taxon>
        <taxon>eudicotyledons</taxon>
        <taxon>Gunneridae</taxon>
        <taxon>Pentapetalae</taxon>
        <taxon>rosids</taxon>
        <taxon>fabids</taxon>
        <taxon>Fabales</taxon>
        <taxon>Fabaceae</taxon>
        <taxon>Papilionoideae</taxon>
        <taxon>50 kb inversion clade</taxon>
        <taxon>NPAAA clade</taxon>
        <taxon>indigoferoid/millettioid clade</taxon>
        <taxon>Phaseoleae</taxon>
        <taxon>Mucuna</taxon>
    </lineage>
</organism>
<feature type="non-terminal residue" evidence="1">
    <location>
        <position position="1"/>
    </location>
</feature>
<proteinExistence type="predicted"/>